<dbReference type="InterPro" id="IPR000073">
    <property type="entry name" value="AB_hydrolase_1"/>
</dbReference>
<keyword evidence="5" id="KW-1185">Reference proteome</keyword>
<name>A0A4P9XIT3_9FUNG</name>
<proteinExistence type="inferred from homology"/>
<dbReference type="PANTHER" id="PTHR42886:SF29">
    <property type="entry name" value="PUMMELIG, ISOFORM A"/>
    <property type="match status" value="1"/>
</dbReference>
<dbReference type="EMBL" id="KZ993073">
    <property type="protein sequence ID" value="RKP05635.1"/>
    <property type="molecule type" value="Genomic_DNA"/>
</dbReference>
<dbReference type="GO" id="GO:0005739">
    <property type="term" value="C:mitochondrion"/>
    <property type="evidence" value="ECO:0007669"/>
    <property type="project" value="TreeGrafter"/>
</dbReference>
<feature type="compositionally biased region" description="Acidic residues" evidence="2">
    <location>
        <begin position="117"/>
        <end position="127"/>
    </location>
</feature>
<gene>
    <name evidence="4" type="ORF">THASP1DRAFT_1748</name>
</gene>
<evidence type="ECO:0000259" key="3">
    <source>
        <dbReference type="Pfam" id="PF00561"/>
    </source>
</evidence>
<reference evidence="5" key="1">
    <citation type="journal article" date="2018" name="Nat. Microbiol.">
        <title>Leveraging single-cell genomics to expand the fungal tree of life.</title>
        <authorList>
            <person name="Ahrendt S.R."/>
            <person name="Quandt C.A."/>
            <person name="Ciobanu D."/>
            <person name="Clum A."/>
            <person name="Salamov A."/>
            <person name="Andreopoulos B."/>
            <person name="Cheng J.F."/>
            <person name="Woyke T."/>
            <person name="Pelin A."/>
            <person name="Henrissat B."/>
            <person name="Reynolds N.K."/>
            <person name="Benny G.L."/>
            <person name="Smith M.E."/>
            <person name="James T.Y."/>
            <person name="Grigoriev I.V."/>
        </authorList>
    </citation>
    <scope>NUCLEOTIDE SEQUENCE [LARGE SCALE GENOMIC DNA]</scope>
    <source>
        <strain evidence="5">RSA 1356</strain>
    </source>
</reference>
<dbReference type="Pfam" id="PF00561">
    <property type="entry name" value="Abhydrolase_1"/>
    <property type="match status" value="1"/>
</dbReference>
<dbReference type="InterPro" id="IPR029058">
    <property type="entry name" value="AB_hydrolase_fold"/>
</dbReference>
<feature type="domain" description="AB hydrolase-1" evidence="3">
    <location>
        <begin position="1"/>
        <end position="124"/>
    </location>
</feature>
<accession>A0A4P9XIT3</accession>
<feature type="non-terminal residue" evidence="4">
    <location>
        <position position="1"/>
    </location>
</feature>
<protein>
    <submittedName>
        <fullName evidence="4">Alpha/Beta hydrolase protein</fullName>
    </submittedName>
</protein>
<evidence type="ECO:0000256" key="2">
    <source>
        <dbReference type="SAM" id="MobiDB-lite"/>
    </source>
</evidence>
<feature type="region of interest" description="Disordered" evidence="2">
    <location>
        <begin position="114"/>
        <end position="133"/>
    </location>
</feature>
<dbReference type="SUPFAM" id="SSF53474">
    <property type="entry name" value="alpha/beta-Hydrolases"/>
    <property type="match status" value="1"/>
</dbReference>
<dbReference type="GO" id="GO:0042171">
    <property type="term" value="F:lysophosphatidic acid acyltransferase activity"/>
    <property type="evidence" value="ECO:0007669"/>
    <property type="project" value="TreeGrafter"/>
</dbReference>
<evidence type="ECO:0000313" key="5">
    <source>
        <dbReference type="Proteomes" id="UP000271241"/>
    </source>
</evidence>
<dbReference type="Proteomes" id="UP000271241">
    <property type="component" value="Unassembled WGS sequence"/>
</dbReference>
<dbReference type="Gene3D" id="3.40.50.1820">
    <property type="entry name" value="alpha/beta hydrolase"/>
    <property type="match status" value="1"/>
</dbReference>
<dbReference type="STRING" id="78915.A0A4P9XIT3"/>
<dbReference type="GO" id="GO:0055088">
    <property type="term" value="P:lipid homeostasis"/>
    <property type="evidence" value="ECO:0007669"/>
    <property type="project" value="TreeGrafter"/>
</dbReference>
<keyword evidence="4" id="KW-0378">Hydrolase</keyword>
<feature type="non-terminal residue" evidence="4">
    <location>
        <position position="310"/>
    </location>
</feature>
<dbReference type="PANTHER" id="PTHR42886">
    <property type="entry name" value="RE40534P-RELATED"/>
    <property type="match status" value="1"/>
</dbReference>
<dbReference type="GO" id="GO:0006654">
    <property type="term" value="P:phosphatidic acid biosynthetic process"/>
    <property type="evidence" value="ECO:0007669"/>
    <property type="project" value="TreeGrafter"/>
</dbReference>
<comment type="similarity">
    <text evidence="1">Belongs to the peptidase S33 family. ABHD4/ABHD5 subfamily.</text>
</comment>
<evidence type="ECO:0000256" key="1">
    <source>
        <dbReference type="ARBA" id="ARBA00038097"/>
    </source>
</evidence>
<sequence>LVLAHGYGAGLGYFYRNFEALAQPGWRVYAIDWLGMGRSARVKFPARTAKQTTDEYVDAEDFFVDSLERWRKAQGIDRMMLAGHSMGGYMSTVYSLKYPERVDRLVLISPVGIPEQPSEEERADPDATDAASAISQDRMYDTLPPPRSEFQRNGGPPRKIPGWVRSVWDNNYTPQWFVRASGPFGYRLVRFYVNHRMAHLPEEDRADMHDYTYHISSASGSGEYALSAILAPGAHARRPLRDRLSGLRMPTTFIYGEIDWMDYRHAVRAQPTMQVETEVVRIPLGGHNMFLENPEAFDEAMRAEMRKAEQ</sequence>
<dbReference type="OrthoDB" id="7457040at2759"/>
<dbReference type="GO" id="GO:0052689">
    <property type="term" value="F:carboxylic ester hydrolase activity"/>
    <property type="evidence" value="ECO:0007669"/>
    <property type="project" value="TreeGrafter"/>
</dbReference>
<organism evidence="4 5">
    <name type="scientific">Thamnocephalis sphaerospora</name>
    <dbReference type="NCBI Taxonomy" id="78915"/>
    <lineage>
        <taxon>Eukaryota</taxon>
        <taxon>Fungi</taxon>
        <taxon>Fungi incertae sedis</taxon>
        <taxon>Zoopagomycota</taxon>
        <taxon>Zoopagomycotina</taxon>
        <taxon>Zoopagomycetes</taxon>
        <taxon>Zoopagales</taxon>
        <taxon>Sigmoideomycetaceae</taxon>
        <taxon>Thamnocephalis</taxon>
    </lineage>
</organism>
<evidence type="ECO:0000313" key="4">
    <source>
        <dbReference type="EMBL" id="RKP05635.1"/>
    </source>
</evidence>
<dbReference type="AlphaFoldDB" id="A0A4P9XIT3"/>